<evidence type="ECO:0000256" key="1">
    <source>
        <dbReference type="PROSITE-ProRule" id="PRU00235"/>
    </source>
</evidence>
<dbReference type="PANTHER" id="PTHR46849:SF1">
    <property type="entry name" value="RCC1 DOMAIN-CONTAINING PROTEIN 1"/>
    <property type="match status" value="1"/>
</dbReference>
<proteinExistence type="predicted"/>
<dbReference type="OrthoDB" id="5370059at2759"/>
<dbReference type="EMBL" id="BMAW01128516">
    <property type="protein sequence ID" value="GFU25928.1"/>
    <property type="molecule type" value="Genomic_DNA"/>
</dbReference>
<organism evidence="2 3">
    <name type="scientific">Nephila pilipes</name>
    <name type="common">Giant wood spider</name>
    <name type="synonym">Nephila maculata</name>
    <dbReference type="NCBI Taxonomy" id="299642"/>
    <lineage>
        <taxon>Eukaryota</taxon>
        <taxon>Metazoa</taxon>
        <taxon>Ecdysozoa</taxon>
        <taxon>Arthropoda</taxon>
        <taxon>Chelicerata</taxon>
        <taxon>Arachnida</taxon>
        <taxon>Araneae</taxon>
        <taxon>Araneomorphae</taxon>
        <taxon>Entelegynae</taxon>
        <taxon>Araneoidea</taxon>
        <taxon>Nephilidae</taxon>
        <taxon>Nephila</taxon>
    </lineage>
</organism>
<evidence type="ECO:0000313" key="2">
    <source>
        <dbReference type="EMBL" id="GFU25928.1"/>
    </source>
</evidence>
<comment type="caution">
    <text evidence="2">The sequence shown here is derived from an EMBL/GenBank/DDBJ whole genome shotgun (WGS) entry which is preliminary data.</text>
</comment>
<protein>
    <submittedName>
        <fullName evidence="2">RCC1 domain-containing protein 1</fullName>
    </submittedName>
</protein>
<dbReference type="AlphaFoldDB" id="A0A8X6QLW1"/>
<feature type="repeat" description="RCC1" evidence="1">
    <location>
        <begin position="179"/>
        <end position="230"/>
    </location>
</feature>
<accession>A0A8X6QLW1</accession>
<dbReference type="Gene3D" id="2.130.10.30">
    <property type="entry name" value="Regulator of chromosome condensation 1/beta-lactamase-inhibitor protein II"/>
    <property type="match status" value="1"/>
</dbReference>
<dbReference type="InterPro" id="IPR000408">
    <property type="entry name" value="Reg_chr_condens"/>
</dbReference>
<dbReference type="Pfam" id="PF00415">
    <property type="entry name" value="RCC1"/>
    <property type="match status" value="1"/>
</dbReference>
<dbReference type="PANTHER" id="PTHR46849">
    <property type="entry name" value="RCC1 DOMAIN-CONTAINING PROTEIN 1"/>
    <property type="match status" value="1"/>
</dbReference>
<evidence type="ECO:0000313" key="3">
    <source>
        <dbReference type="Proteomes" id="UP000887013"/>
    </source>
</evidence>
<name>A0A8X6QLW1_NEPPI</name>
<feature type="repeat" description="RCC1" evidence="1">
    <location>
        <begin position="231"/>
        <end position="294"/>
    </location>
</feature>
<gene>
    <name evidence="2" type="primary">RCCD1</name>
    <name evidence="2" type="ORF">NPIL_102891</name>
</gene>
<dbReference type="Proteomes" id="UP000887013">
    <property type="component" value="Unassembled WGS sequence"/>
</dbReference>
<dbReference type="SUPFAM" id="SSF50985">
    <property type="entry name" value="RCC1/BLIP-II"/>
    <property type="match status" value="1"/>
</dbReference>
<dbReference type="InterPro" id="IPR052830">
    <property type="entry name" value="RCC1_domain-containing"/>
</dbReference>
<dbReference type="InterPro" id="IPR009091">
    <property type="entry name" value="RCC1/BLIP-II"/>
</dbReference>
<dbReference type="PROSITE" id="PS50012">
    <property type="entry name" value="RCC1_3"/>
    <property type="match status" value="2"/>
</dbReference>
<dbReference type="PRINTS" id="PR00633">
    <property type="entry name" value="RCCNDNSATION"/>
</dbReference>
<sequence length="348" mass="39152">MDKTYIYFGLEESRNPHAFDFQIRDRLSYLFSLSTLPSNARVEDVYLGWFSVLLKTDKAIYHAGLLKSECKLIKEIPTPEEVVDISCGMLYSYIISKNGKCFVLSNRDLKIKLFDTLSYDCKLKSIVTEDTQSIALTEDGKVFIFEMKEMSPLKPLIMPMPIKEIACGKEHVLLLSNFGTLFSYGAGSRGQLGLGSIEGQEKPVLIEALEGLEIKTISAGGWHSAAISSSGDLYMWGWNESGQLGLPCNELQGDKRSLEEIETICCLPKVIELDDEIVKDVGCGSRHTAALTENNHLWTWGWNSYGQLGHRKYPLTDKPEQILLPDSFLPLKLQAKFWSTLITGFHKF</sequence>
<keyword evidence="3" id="KW-1185">Reference proteome</keyword>
<reference evidence="2" key="1">
    <citation type="submission" date="2020-08" db="EMBL/GenBank/DDBJ databases">
        <title>Multicomponent nature underlies the extraordinary mechanical properties of spider dragline silk.</title>
        <authorList>
            <person name="Kono N."/>
            <person name="Nakamura H."/>
            <person name="Mori M."/>
            <person name="Yoshida Y."/>
            <person name="Ohtoshi R."/>
            <person name="Malay A.D."/>
            <person name="Moran D.A.P."/>
            <person name="Tomita M."/>
            <person name="Numata K."/>
            <person name="Arakawa K."/>
        </authorList>
    </citation>
    <scope>NUCLEOTIDE SEQUENCE</scope>
</reference>
<dbReference type="PROSITE" id="PS00626">
    <property type="entry name" value="RCC1_2"/>
    <property type="match status" value="2"/>
</dbReference>
<dbReference type="Pfam" id="PF13540">
    <property type="entry name" value="RCC1_2"/>
    <property type="match status" value="1"/>
</dbReference>